<keyword evidence="4 7" id="KW-0812">Transmembrane</keyword>
<dbReference type="NCBIfam" id="TIGR04057">
    <property type="entry name" value="SusC_RagA_signa"/>
    <property type="match status" value="1"/>
</dbReference>
<organism evidence="9 10">
    <name type="scientific">Thermoflavifilum thermophilum</name>
    <dbReference type="NCBI Taxonomy" id="1393122"/>
    <lineage>
        <taxon>Bacteria</taxon>
        <taxon>Pseudomonadati</taxon>
        <taxon>Bacteroidota</taxon>
        <taxon>Chitinophagia</taxon>
        <taxon>Chitinophagales</taxon>
        <taxon>Chitinophagaceae</taxon>
        <taxon>Thermoflavifilum</taxon>
    </lineage>
</organism>
<evidence type="ECO:0000313" key="10">
    <source>
        <dbReference type="Proteomes" id="UP000199537"/>
    </source>
</evidence>
<comment type="subcellular location">
    <subcellularLocation>
        <location evidence="1 7">Cell outer membrane</location>
        <topology evidence="1 7">Multi-pass membrane protein</topology>
    </subcellularLocation>
</comment>
<keyword evidence="6 7" id="KW-0998">Cell outer membrane</keyword>
<dbReference type="InterPro" id="IPR023997">
    <property type="entry name" value="TonB-dep_OMP_SusC/RagA_CS"/>
</dbReference>
<dbReference type="Gene3D" id="2.170.130.10">
    <property type="entry name" value="TonB-dependent receptor, plug domain"/>
    <property type="match status" value="1"/>
</dbReference>
<dbReference type="InterPro" id="IPR023996">
    <property type="entry name" value="TonB-dep_OMP_SusC/RagA"/>
</dbReference>
<name>A0A1I7NC53_9BACT</name>
<dbReference type="Proteomes" id="UP000199537">
    <property type="component" value="Unassembled WGS sequence"/>
</dbReference>
<dbReference type="EMBL" id="FPCJ01000001">
    <property type="protein sequence ID" value="SFV32247.1"/>
    <property type="molecule type" value="Genomic_DNA"/>
</dbReference>
<keyword evidence="10" id="KW-1185">Reference proteome</keyword>
<protein>
    <submittedName>
        <fullName evidence="9">TonB-linked outer membrane protein, SusC/RagA family</fullName>
    </submittedName>
</protein>
<dbReference type="SUPFAM" id="SSF49464">
    <property type="entry name" value="Carboxypeptidase regulatory domain-like"/>
    <property type="match status" value="1"/>
</dbReference>
<evidence type="ECO:0000256" key="1">
    <source>
        <dbReference type="ARBA" id="ARBA00004571"/>
    </source>
</evidence>
<dbReference type="InterPro" id="IPR012910">
    <property type="entry name" value="Plug_dom"/>
</dbReference>
<keyword evidence="2 7" id="KW-0813">Transport</keyword>
<evidence type="ECO:0000256" key="4">
    <source>
        <dbReference type="ARBA" id="ARBA00022692"/>
    </source>
</evidence>
<dbReference type="InterPro" id="IPR008969">
    <property type="entry name" value="CarboxyPept-like_regulatory"/>
</dbReference>
<dbReference type="NCBIfam" id="TIGR04056">
    <property type="entry name" value="OMP_RagA_SusC"/>
    <property type="match status" value="1"/>
</dbReference>
<dbReference type="Gene3D" id="2.40.170.20">
    <property type="entry name" value="TonB-dependent receptor, beta-barrel domain"/>
    <property type="match status" value="1"/>
</dbReference>
<dbReference type="FunFam" id="2.170.130.10:FF:000008">
    <property type="entry name" value="SusC/RagA family TonB-linked outer membrane protein"/>
    <property type="match status" value="1"/>
</dbReference>
<dbReference type="InterPro" id="IPR037066">
    <property type="entry name" value="Plug_dom_sf"/>
</dbReference>
<evidence type="ECO:0000256" key="3">
    <source>
        <dbReference type="ARBA" id="ARBA00022452"/>
    </source>
</evidence>
<dbReference type="STRING" id="1393122.SAMN05660895_1285"/>
<dbReference type="GO" id="GO:0009279">
    <property type="term" value="C:cell outer membrane"/>
    <property type="evidence" value="ECO:0007669"/>
    <property type="project" value="UniProtKB-SubCell"/>
</dbReference>
<dbReference type="Pfam" id="PF13715">
    <property type="entry name" value="CarbopepD_reg_2"/>
    <property type="match status" value="1"/>
</dbReference>
<accession>A0A1I7NC53</accession>
<dbReference type="Gene3D" id="2.60.40.1120">
    <property type="entry name" value="Carboxypeptidase-like, regulatory domain"/>
    <property type="match status" value="1"/>
</dbReference>
<dbReference type="Pfam" id="PF07715">
    <property type="entry name" value="Plug"/>
    <property type="match status" value="1"/>
</dbReference>
<keyword evidence="5 7" id="KW-0472">Membrane</keyword>
<evidence type="ECO:0000256" key="7">
    <source>
        <dbReference type="PROSITE-ProRule" id="PRU01360"/>
    </source>
</evidence>
<proteinExistence type="inferred from homology"/>
<dbReference type="InterPro" id="IPR039426">
    <property type="entry name" value="TonB-dep_rcpt-like"/>
</dbReference>
<dbReference type="PROSITE" id="PS52016">
    <property type="entry name" value="TONB_DEPENDENT_REC_3"/>
    <property type="match status" value="1"/>
</dbReference>
<comment type="similarity">
    <text evidence="7">Belongs to the TonB-dependent receptor family.</text>
</comment>
<evidence type="ECO:0000256" key="2">
    <source>
        <dbReference type="ARBA" id="ARBA00022448"/>
    </source>
</evidence>
<gene>
    <name evidence="9" type="ORF">SAMN05660895_1285</name>
</gene>
<evidence type="ECO:0000256" key="5">
    <source>
        <dbReference type="ARBA" id="ARBA00023136"/>
    </source>
</evidence>
<dbReference type="InterPro" id="IPR036942">
    <property type="entry name" value="Beta-barrel_TonB_sf"/>
</dbReference>
<dbReference type="AlphaFoldDB" id="A0A1I7NC53"/>
<evidence type="ECO:0000313" key="9">
    <source>
        <dbReference type="EMBL" id="SFV32247.1"/>
    </source>
</evidence>
<sequence length="1140" mass="126181">MAHFPSERMQPLRPIQPEGFLLHPKRMKIMKNHTYAISFFSGSKYKVLLCMKWTTLLLLAGFVQAYAKAFSQESRLSLHLQDVKLERALNMIQHRTGYRFLYNTAEVPVDARINISADDSPVEQILDSLLSTLHLSYQVLNNKLVVIAPHAEQLQPIEVHGRVTDSLGRPLIGVTVQVKGSAAGTVTNDQGEFQIEVPDDAVLVISYVGYQTLEIPVGGRSSLVVVLHPSVSQLNEVVVVGYGTQKKIDVTGAVAQIKGDDIAKQSSVNAISSLQGKVAGVQITNSGQPGASPEIRIRGLGTVYGDPNPLYVVDGVWYSDISFLNPADIESISILKDASAESIYGIRAANGVVLITTKKGVSGKMNVSYNGYTGWQSVTHPLKMADAHEYAILINELYQINGGNPIYDPNQFGKGTDWYHQILRNALITNHEISVNGGTEKTAYRFSLGYLDQQGLVEKNDYKRYTTLVKNDFHPLNPLHIGYTITGAYSFSHDYPPGIFHELYSAAPVVPVYYADGSYGDPTDYNVADGSNFNPQATLDFFHQQSRIYRLSGNVFAELSLGKHLSFRTSWGGEFAQQEVRNYVPVYKATLKQQNSTSKLSLTRDETRNWIVENTLTYQNQFGPHQITVLAGQSAQRYKFYELTASAENVPDNSEGDLYLSLGDQNTRFASDRGDLSTVASYFGRVNYAFKNRYLLNASLRADGSSKFTGSNRWGYFPSVGAGWVISEEAFMKQQHAFSYLKLRGSWGKIGNASVPSNISVLTVTQIPQFTAVFGNPEAYYTGASITTIVPPTTYWERGVGTDIGLEATTLHDRLNIEIDWYNKKTEKAIFDIPILGSLGTTSGTIIGNQADFQNRGIEFTLTWADQIGSKWHYSISANLSNNNNKVLSVTTGANPIYQAVGTTGSNNFNTRTVVGQPIGEFFGRKVIGVFQSQDDINNYVGKSGAPIQPTAKPGDFKFADINGDGVIDDRDRVVLGNPNPKYLYGINTTWTYQQFDLTLDFQGVAGVDIYNANLGFRYGGENFTQDFFDHRWHGAGTSNTYPSANIGGGQNYIANSFYVQNGSYFRVRNIQLGYTLPDRLTQRWQISRLRIYVNAQNALNFFSYKGFSPEIGGPPTRAGVDVNVYPMYATYNAGINLTF</sequence>
<feature type="domain" description="TonB-dependent receptor plug" evidence="8">
    <location>
        <begin position="247"/>
        <end position="352"/>
    </location>
</feature>
<reference evidence="10" key="1">
    <citation type="submission" date="2016-10" db="EMBL/GenBank/DDBJ databases">
        <authorList>
            <person name="Varghese N."/>
            <person name="Submissions S."/>
        </authorList>
    </citation>
    <scope>NUCLEOTIDE SEQUENCE [LARGE SCALE GENOMIC DNA]</scope>
    <source>
        <strain evidence="10">DSM 14807</strain>
    </source>
</reference>
<keyword evidence="3 7" id="KW-1134">Transmembrane beta strand</keyword>
<evidence type="ECO:0000256" key="6">
    <source>
        <dbReference type="ARBA" id="ARBA00023237"/>
    </source>
</evidence>
<evidence type="ECO:0000259" key="8">
    <source>
        <dbReference type="Pfam" id="PF07715"/>
    </source>
</evidence>
<dbReference type="SUPFAM" id="SSF56935">
    <property type="entry name" value="Porins"/>
    <property type="match status" value="1"/>
</dbReference>